<feature type="compositionally biased region" description="Low complexity" evidence="1">
    <location>
        <begin position="69"/>
        <end position="105"/>
    </location>
</feature>
<proteinExistence type="predicted"/>
<name>A0ABD6FCS5_9PSEU</name>
<reference evidence="4 5" key="1">
    <citation type="journal article" date="2021" name="BMC Genomics">
        <title>Genome-resolved metagenome and metatranscriptome analyses of thermophilic composting reveal key bacterial players and their metabolic interactions.</title>
        <authorList>
            <person name="Braga L.P.P."/>
            <person name="Pereira R.V."/>
            <person name="Martins L.F."/>
            <person name="Moura L.M.S."/>
            <person name="Sanchez F.B."/>
            <person name="Patane J.S.L."/>
            <person name="da Silva A.M."/>
            <person name="Setubal J.C."/>
        </authorList>
    </citation>
    <scope>NUCLEOTIDE SEQUENCE [LARGE SCALE GENOMIC DNA]</scope>
    <source>
        <strain evidence="4">ZC4RG45</strain>
    </source>
</reference>
<dbReference type="InterPro" id="IPR058330">
    <property type="entry name" value="DUF8017"/>
</dbReference>
<evidence type="ECO:0000259" key="3">
    <source>
        <dbReference type="Pfam" id="PF26056"/>
    </source>
</evidence>
<dbReference type="AlphaFoldDB" id="A0ABD6FCS5"/>
<comment type="caution">
    <text evidence="4">The sequence shown here is derived from an EMBL/GenBank/DDBJ whole genome shotgun (WGS) entry which is preliminary data.</text>
</comment>
<accession>A0ABD6FCS5</accession>
<dbReference type="Pfam" id="PF26056">
    <property type="entry name" value="DUF8017"/>
    <property type="match status" value="1"/>
</dbReference>
<feature type="domain" description="DUF8017" evidence="3">
    <location>
        <begin position="111"/>
        <end position="293"/>
    </location>
</feature>
<dbReference type="Proteomes" id="UP000249324">
    <property type="component" value="Unassembled WGS sequence"/>
</dbReference>
<feature type="transmembrane region" description="Helical" evidence="2">
    <location>
        <begin position="42"/>
        <end position="63"/>
    </location>
</feature>
<feature type="region of interest" description="Disordered" evidence="1">
    <location>
        <begin position="69"/>
        <end position="109"/>
    </location>
</feature>
<dbReference type="EMBL" id="QGUI02000053">
    <property type="protein sequence ID" value="MFO7191843.1"/>
    <property type="molecule type" value="Genomic_DNA"/>
</dbReference>
<protein>
    <recommendedName>
        <fullName evidence="3">DUF8017 domain-containing protein</fullName>
    </recommendedName>
</protein>
<keyword evidence="2" id="KW-1133">Transmembrane helix</keyword>
<gene>
    <name evidence="4" type="ORF">DIU77_006325</name>
</gene>
<evidence type="ECO:0000313" key="4">
    <source>
        <dbReference type="EMBL" id="MFO7191843.1"/>
    </source>
</evidence>
<keyword evidence="2" id="KW-0812">Transmembrane</keyword>
<evidence type="ECO:0000313" key="5">
    <source>
        <dbReference type="Proteomes" id="UP000249324"/>
    </source>
</evidence>
<organism evidence="4 5">
    <name type="scientific">Thermocrispum agreste</name>
    <dbReference type="NCBI Taxonomy" id="37925"/>
    <lineage>
        <taxon>Bacteria</taxon>
        <taxon>Bacillati</taxon>
        <taxon>Actinomycetota</taxon>
        <taxon>Actinomycetes</taxon>
        <taxon>Pseudonocardiales</taxon>
        <taxon>Pseudonocardiaceae</taxon>
        <taxon>Thermocrispum</taxon>
    </lineage>
</organism>
<sequence length="296" mass="30898">MTYPGGEHDPYSGQPVPHYYGSGSTYQGLGAFEQPPRRSRTALVAGVVTALVLAGGGAAAYFLTTGGDESPEAAPATSTSAAPTTAQSSSPPPTSSLAPPTTQSAGSSRVKAVVEGWAPVFSAREGAAFDVSEDWTVEDPGVIAGFEDDSGIRTAMHGVATYRDGFCAEEKNSNRGRAGFMSVEKLDPKKVARAAAKMWATAAMELPEDSPKVKPTPAQEVEIHGGKRAWLSTATVDNPEDGPCQGEGVKVTTVAFQARPGGLTVVFVLYHDTGVDDELPEDEARRIIGSLRVTNK</sequence>
<keyword evidence="2" id="KW-0472">Membrane</keyword>
<evidence type="ECO:0000256" key="1">
    <source>
        <dbReference type="SAM" id="MobiDB-lite"/>
    </source>
</evidence>
<evidence type="ECO:0000256" key="2">
    <source>
        <dbReference type="SAM" id="Phobius"/>
    </source>
</evidence>